<proteinExistence type="predicted"/>
<protein>
    <submittedName>
        <fullName evidence="1">Uncharacterized protein</fullName>
    </submittedName>
</protein>
<dbReference type="KEGG" id="glj:GKIL_3663"/>
<keyword evidence="2" id="KW-1185">Reference proteome</keyword>
<dbReference type="HOGENOM" id="CLU_3153333_0_0_3"/>
<reference evidence="1 2" key="1">
    <citation type="journal article" date="2013" name="PLoS ONE">
        <title>Cultivation and Complete Genome Sequencing of Gloeobacter kilaueensis sp. nov., from a Lava Cave in Kilauea Caldera, Hawai'i.</title>
        <authorList>
            <person name="Saw J.H."/>
            <person name="Schatz M."/>
            <person name="Brown M.V."/>
            <person name="Kunkel D.D."/>
            <person name="Foster J.S."/>
            <person name="Shick H."/>
            <person name="Christensen S."/>
            <person name="Hou S."/>
            <person name="Wan X."/>
            <person name="Donachie S.P."/>
        </authorList>
    </citation>
    <scope>NUCLEOTIDE SEQUENCE [LARGE SCALE GENOMIC DNA]</scope>
    <source>
        <strain evidence="2">JS</strain>
    </source>
</reference>
<organism evidence="1 2">
    <name type="scientific">Gloeobacter kilaueensis (strain ATCC BAA-2537 / CCAP 1431/1 / ULC 316 / JS1)</name>
    <dbReference type="NCBI Taxonomy" id="1183438"/>
    <lineage>
        <taxon>Bacteria</taxon>
        <taxon>Bacillati</taxon>
        <taxon>Cyanobacteriota</taxon>
        <taxon>Cyanophyceae</taxon>
        <taxon>Gloeobacterales</taxon>
        <taxon>Gloeobacteraceae</taxon>
        <taxon>Gloeobacter</taxon>
    </lineage>
</organism>
<evidence type="ECO:0000313" key="2">
    <source>
        <dbReference type="Proteomes" id="UP000017396"/>
    </source>
</evidence>
<gene>
    <name evidence="1" type="ORF">GKIL_3663</name>
</gene>
<accession>U5QQL7</accession>
<evidence type="ECO:0000313" key="1">
    <source>
        <dbReference type="EMBL" id="AGY59909.1"/>
    </source>
</evidence>
<dbReference type="Proteomes" id="UP000017396">
    <property type="component" value="Chromosome"/>
</dbReference>
<sequence length="48" mass="4909">MNDALGDALSIESGELLLKMEILEQGGAAHTGFKRIIGIAEGHAGICG</sequence>
<dbReference type="AlphaFoldDB" id="U5QQL7"/>
<name>U5QQL7_GLOK1</name>
<dbReference type="EMBL" id="CP003587">
    <property type="protein sequence ID" value="AGY59909.1"/>
    <property type="molecule type" value="Genomic_DNA"/>
</dbReference>